<sequence>MGNTGDDRGFPTAIIVGGDNTIDVDPIDVVIPISFFDVDGDESDKEDFEDKSYEEVNKVGKDKEDGSFMFVI</sequence>
<name>U5CWL2_AMBTC</name>
<evidence type="ECO:0000313" key="1">
    <source>
        <dbReference type="EMBL" id="ERN14519.1"/>
    </source>
</evidence>
<dbReference type="Proteomes" id="UP000017836">
    <property type="component" value="Unassembled WGS sequence"/>
</dbReference>
<organism evidence="1 2">
    <name type="scientific">Amborella trichopoda</name>
    <dbReference type="NCBI Taxonomy" id="13333"/>
    <lineage>
        <taxon>Eukaryota</taxon>
        <taxon>Viridiplantae</taxon>
        <taxon>Streptophyta</taxon>
        <taxon>Embryophyta</taxon>
        <taxon>Tracheophyta</taxon>
        <taxon>Spermatophyta</taxon>
        <taxon>Magnoliopsida</taxon>
        <taxon>Amborellales</taxon>
        <taxon>Amborellaceae</taxon>
        <taxon>Amborella</taxon>
    </lineage>
</organism>
<dbReference type="AlphaFoldDB" id="U5CWL2"/>
<keyword evidence="2" id="KW-1185">Reference proteome</keyword>
<dbReference type="Gramene" id="ERN14519">
    <property type="protein sequence ID" value="ERN14519"/>
    <property type="gene ID" value="AMTR_s00038p00054470"/>
</dbReference>
<proteinExistence type="predicted"/>
<dbReference type="EMBL" id="KI392532">
    <property type="protein sequence ID" value="ERN14519.1"/>
    <property type="molecule type" value="Genomic_DNA"/>
</dbReference>
<dbReference type="HOGENOM" id="CLU_2725564_0_0_1"/>
<reference evidence="2" key="1">
    <citation type="journal article" date="2013" name="Science">
        <title>The Amborella genome and the evolution of flowering plants.</title>
        <authorList>
            <consortium name="Amborella Genome Project"/>
        </authorList>
    </citation>
    <scope>NUCLEOTIDE SEQUENCE [LARGE SCALE GENOMIC DNA]</scope>
</reference>
<protein>
    <submittedName>
        <fullName evidence="1">Uncharacterized protein</fullName>
    </submittedName>
</protein>
<gene>
    <name evidence="1" type="ORF">AMTR_s00038p00054470</name>
</gene>
<accession>U5CWL2</accession>
<evidence type="ECO:0000313" key="2">
    <source>
        <dbReference type="Proteomes" id="UP000017836"/>
    </source>
</evidence>